<gene>
    <name evidence="1" type="ORF">C7M84_012571</name>
</gene>
<name>A0A3R7QJ93_PENVA</name>
<evidence type="ECO:0000313" key="1">
    <source>
        <dbReference type="EMBL" id="ROT69255.1"/>
    </source>
</evidence>
<dbReference type="OrthoDB" id="7976202at2759"/>
<reference evidence="1 2" key="1">
    <citation type="submission" date="2018-04" db="EMBL/GenBank/DDBJ databases">
        <authorList>
            <person name="Zhang X."/>
            <person name="Yuan J."/>
            <person name="Li F."/>
            <person name="Xiang J."/>
        </authorList>
    </citation>
    <scope>NUCLEOTIDE SEQUENCE [LARGE SCALE GENOMIC DNA]</scope>
    <source>
        <tissue evidence="1">Muscle</tissue>
    </source>
</reference>
<accession>A0A3R7QJ93</accession>
<proteinExistence type="predicted"/>
<evidence type="ECO:0000313" key="2">
    <source>
        <dbReference type="Proteomes" id="UP000283509"/>
    </source>
</evidence>
<protein>
    <submittedName>
        <fullName evidence="1">Uncharacterized protein</fullName>
    </submittedName>
</protein>
<reference evidence="1 2" key="2">
    <citation type="submission" date="2019-01" db="EMBL/GenBank/DDBJ databases">
        <title>The decoding of complex shrimp genome reveals the adaptation for benthos swimmer, frequently molting mechanism and breeding impact on genome.</title>
        <authorList>
            <person name="Sun Y."/>
            <person name="Gao Y."/>
            <person name="Yu Y."/>
        </authorList>
    </citation>
    <scope>NUCLEOTIDE SEQUENCE [LARGE SCALE GENOMIC DNA]</scope>
    <source>
        <tissue evidence="1">Muscle</tissue>
    </source>
</reference>
<keyword evidence="2" id="KW-1185">Reference proteome</keyword>
<sequence>MNSPQTIPNPEDQEVKSLLLSLPTSRGRTQISLLNSIPPPHSNTSFAGPSLPPPTPPPFHPSLIRLSPSYYRSSQFPCPFLFSFISFSSFPFLSLYLCPPFLAPRQMDEDIESEVWQMCSVLRDLELNKEAPHYFPHCSTAPFVLYLALAEFSRYQEHVPAGERRALLLGTVWPHFMPFVSRWVDVTCYRVLCRIRIAILTDRVANTGEPVQSMSGAADYYVYLLQQRLHTLATDTQEDERAQQLCITVNNMSTCAHSLTLLRGNCR</sequence>
<dbReference type="EMBL" id="QCYY01002593">
    <property type="protein sequence ID" value="ROT69255.1"/>
    <property type="molecule type" value="Genomic_DNA"/>
</dbReference>
<dbReference type="AlphaFoldDB" id="A0A3R7QJ93"/>
<organism evidence="1 2">
    <name type="scientific">Penaeus vannamei</name>
    <name type="common">Whiteleg shrimp</name>
    <name type="synonym">Litopenaeus vannamei</name>
    <dbReference type="NCBI Taxonomy" id="6689"/>
    <lineage>
        <taxon>Eukaryota</taxon>
        <taxon>Metazoa</taxon>
        <taxon>Ecdysozoa</taxon>
        <taxon>Arthropoda</taxon>
        <taxon>Crustacea</taxon>
        <taxon>Multicrustacea</taxon>
        <taxon>Malacostraca</taxon>
        <taxon>Eumalacostraca</taxon>
        <taxon>Eucarida</taxon>
        <taxon>Decapoda</taxon>
        <taxon>Dendrobranchiata</taxon>
        <taxon>Penaeoidea</taxon>
        <taxon>Penaeidae</taxon>
        <taxon>Penaeus</taxon>
    </lineage>
</organism>
<dbReference type="Proteomes" id="UP000283509">
    <property type="component" value="Unassembled WGS sequence"/>
</dbReference>
<comment type="caution">
    <text evidence="1">The sequence shown here is derived from an EMBL/GenBank/DDBJ whole genome shotgun (WGS) entry which is preliminary data.</text>
</comment>